<keyword evidence="3" id="KW-0732">Signal</keyword>
<dbReference type="InterPro" id="IPR033985">
    <property type="entry name" value="SusD-like_N"/>
</dbReference>
<dbReference type="GO" id="GO:0009279">
    <property type="term" value="C:cell outer membrane"/>
    <property type="evidence" value="ECO:0007669"/>
    <property type="project" value="UniProtKB-SubCell"/>
</dbReference>
<dbReference type="SUPFAM" id="SSF48452">
    <property type="entry name" value="TPR-like"/>
    <property type="match status" value="1"/>
</dbReference>
<evidence type="ECO:0000256" key="4">
    <source>
        <dbReference type="ARBA" id="ARBA00023136"/>
    </source>
</evidence>
<dbReference type="AlphaFoldDB" id="A0A367GRR4"/>
<dbReference type="Pfam" id="PF07980">
    <property type="entry name" value="SusD_RagB"/>
    <property type="match status" value="1"/>
</dbReference>
<evidence type="ECO:0000256" key="5">
    <source>
        <dbReference type="ARBA" id="ARBA00023237"/>
    </source>
</evidence>
<dbReference type="EMBL" id="QGDC01000004">
    <property type="protein sequence ID" value="RCH55401.1"/>
    <property type="molecule type" value="Genomic_DNA"/>
</dbReference>
<evidence type="ECO:0000256" key="3">
    <source>
        <dbReference type="ARBA" id="ARBA00022729"/>
    </source>
</evidence>
<keyword evidence="9" id="KW-1185">Reference proteome</keyword>
<feature type="domain" description="SusD-like N-terminal" evidence="7">
    <location>
        <begin position="97"/>
        <end position="233"/>
    </location>
</feature>
<gene>
    <name evidence="8" type="ORF">DJ568_09225</name>
</gene>
<sequence length="576" mass="64725">MGLAITSASCKRTLETVPVETLTKDFVFDVKDSAGVNASNFLTNLYYYMPNGFNRISGDFLDAASDDAISSSVSKSDVELMVTGGLTPFFNPDDAFTYSSAINAPAFSNYYVPIRKATEFITSIDRVPMNARLNDGTNRLVRNAWKAEARFLRAISYFELVKRYGGMPLLGDKVFELGDEVEFPRNSFDECIKYIVTECDTAIMHLRKDPVVNADYGRVTQGAAMALKARVLLYAASTLFNGGNIDPANPLTGYTNFDKERWKLAADASKAIIDLKVFSLEPMLNKLFLDRNNEIILAHIGQSSKSLEIANGPVGVGKGVGQGRTSPTQELVEAFPMINGLPITDPASNYDEANPYGPGIDSSQRRDPRLDMTVLHNGSRWLKASLETFNGGLSKPGGSGQQTKTGHYLRKFLGNFEESTEYATNQVHAFVIFRYGEVLLNYAEALNEYEGPVREVYLALIELRKRAGILPGKGAYGIKTDMTQDEMRKFIYNERRIEMAFEEHRYWDIRRWKIAEEVYNKPLQGYIIRRDPYTGAFSYSIEPVLTTTFSVPKMYLYPIPYNELVRNRNMKQNPGW</sequence>
<evidence type="ECO:0000259" key="7">
    <source>
        <dbReference type="Pfam" id="PF14322"/>
    </source>
</evidence>
<evidence type="ECO:0000256" key="2">
    <source>
        <dbReference type="ARBA" id="ARBA00006275"/>
    </source>
</evidence>
<comment type="caution">
    <text evidence="8">The sequence shown here is derived from an EMBL/GenBank/DDBJ whole genome shotgun (WGS) entry which is preliminary data.</text>
</comment>
<reference evidence="8 9" key="1">
    <citation type="submission" date="2018-05" db="EMBL/GenBank/DDBJ databases">
        <title>Mucilaginibacter hurinus sp. nov., isolated from briquette warehouse soil.</title>
        <authorList>
            <person name="Choi L."/>
        </authorList>
    </citation>
    <scope>NUCLEOTIDE SEQUENCE [LARGE SCALE GENOMIC DNA]</scope>
    <source>
        <strain evidence="8 9">ZR32</strain>
    </source>
</reference>
<evidence type="ECO:0000313" key="9">
    <source>
        <dbReference type="Proteomes" id="UP000253209"/>
    </source>
</evidence>
<dbReference type="Proteomes" id="UP000253209">
    <property type="component" value="Unassembled WGS sequence"/>
</dbReference>
<feature type="domain" description="RagB/SusD" evidence="6">
    <location>
        <begin position="316"/>
        <end position="576"/>
    </location>
</feature>
<evidence type="ECO:0000313" key="8">
    <source>
        <dbReference type="EMBL" id="RCH55401.1"/>
    </source>
</evidence>
<keyword evidence="4" id="KW-0472">Membrane</keyword>
<comment type="similarity">
    <text evidence="2">Belongs to the SusD family.</text>
</comment>
<dbReference type="Gene3D" id="1.25.40.390">
    <property type="match status" value="1"/>
</dbReference>
<dbReference type="InterPro" id="IPR011990">
    <property type="entry name" value="TPR-like_helical_dom_sf"/>
</dbReference>
<proteinExistence type="inferred from homology"/>
<comment type="subcellular location">
    <subcellularLocation>
        <location evidence="1">Cell outer membrane</location>
    </subcellularLocation>
</comment>
<organism evidence="8 9">
    <name type="scientific">Mucilaginibacter hurinus</name>
    <dbReference type="NCBI Taxonomy" id="2201324"/>
    <lineage>
        <taxon>Bacteria</taxon>
        <taxon>Pseudomonadati</taxon>
        <taxon>Bacteroidota</taxon>
        <taxon>Sphingobacteriia</taxon>
        <taxon>Sphingobacteriales</taxon>
        <taxon>Sphingobacteriaceae</taxon>
        <taxon>Mucilaginibacter</taxon>
    </lineage>
</organism>
<protein>
    <submittedName>
        <fullName evidence="8">RagB/SusD family nutrient uptake outer membrane protein</fullName>
    </submittedName>
</protein>
<evidence type="ECO:0000256" key="1">
    <source>
        <dbReference type="ARBA" id="ARBA00004442"/>
    </source>
</evidence>
<evidence type="ECO:0000259" key="6">
    <source>
        <dbReference type="Pfam" id="PF07980"/>
    </source>
</evidence>
<accession>A0A367GRR4</accession>
<keyword evidence="5" id="KW-0998">Cell outer membrane</keyword>
<name>A0A367GRR4_9SPHI</name>
<dbReference type="OrthoDB" id="5694214at2"/>
<dbReference type="Pfam" id="PF14322">
    <property type="entry name" value="SusD-like_3"/>
    <property type="match status" value="1"/>
</dbReference>
<dbReference type="InterPro" id="IPR012944">
    <property type="entry name" value="SusD_RagB_dom"/>
</dbReference>